<feature type="transmembrane region" description="Helical" evidence="1">
    <location>
        <begin position="67"/>
        <end position="89"/>
    </location>
</feature>
<protein>
    <recommendedName>
        <fullName evidence="4">Component of SufBCD complex</fullName>
    </recommendedName>
</protein>
<accession>A0A0P1FQW5</accession>
<evidence type="ECO:0000256" key="1">
    <source>
        <dbReference type="SAM" id="Phobius"/>
    </source>
</evidence>
<sequence length="238" mass="27120">MAPPQVAENAPIFAVVLSWVAWNFLHLKGRNCRAVAVFSRNERFGAENLTWYTYLNEMMDLRSFSNLWFWIALAVMWSSASHWVLGVPYDMVARAARHQGEAEADLERVAYSFVARRLYVAEVAGTWLVVLSSFVLTSLLVLGWGYDIEIAQALSLLGTPMTLVWVISQRAAQRIAREEQRGATLRRTLSRLRIWIQVIGMVSIFVTSVWGIYTNLVRHLDNNSFKAEAVELLQPTQK</sequence>
<dbReference type="Proteomes" id="UP000051887">
    <property type="component" value="Unassembled WGS sequence"/>
</dbReference>
<feature type="transmembrane region" description="Helical" evidence="1">
    <location>
        <begin position="194"/>
        <end position="213"/>
    </location>
</feature>
<keyword evidence="1" id="KW-1133">Transmembrane helix</keyword>
<evidence type="ECO:0000313" key="3">
    <source>
        <dbReference type="Proteomes" id="UP000051887"/>
    </source>
</evidence>
<keyword evidence="1" id="KW-0812">Transmembrane</keyword>
<organism evidence="2 3">
    <name type="scientific">Thalassovita autumnalis</name>
    <dbReference type="NCBI Taxonomy" id="2072972"/>
    <lineage>
        <taxon>Bacteria</taxon>
        <taxon>Pseudomonadati</taxon>
        <taxon>Pseudomonadota</taxon>
        <taxon>Alphaproteobacteria</taxon>
        <taxon>Rhodobacterales</taxon>
        <taxon>Roseobacteraceae</taxon>
        <taxon>Thalassovita</taxon>
    </lineage>
</organism>
<name>A0A0P1FQW5_9RHOB</name>
<dbReference type="AlphaFoldDB" id="A0A0P1FQW5"/>
<gene>
    <name evidence="2" type="ORF">TL5120_00445</name>
</gene>
<feature type="transmembrane region" description="Helical" evidence="1">
    <location>
        <begin position="150"/>
        <end position="167"/>
    </location>
</feature>
<evidence type="ECO:0000313" key="2">
    <source>
        <dbReference type="EMBL" id="CUH70666.1"/>
    </source>
</evidence>
<proteinExistence type="predicted"/>
<feature type="transmembrane region" description="Helical" evidence="1">
    <location>
        <begin position="118"/>
        <end position="144"/>
    </location>
</feature>
<keyword evidence="1" id="KW-0472">Membrane</keyword>
<evidence type="ECO:0008006" key="4">
    <source>
        <dbReference type="Google" id="ProtNLM"/>
    </source>
</evidence>
<dbReference type="EMBL" id="CYSC01000007">
    <property type="protein sequence ID" value="CUH70666.1"/>
    <property type="molecule type" value="Genomic_DNA"/>
</dbReference>
<reference evidence="2 3" key="1">
    <citation type="submission" date="2015-09" db="EMBL/GenBank/DDBJ databases">
        <authorList>
            <consortium name="Swine Surveillance"/>
        </authorList>
    </citation>
    <scope>NUCLEOTIDE SEQUENCE [LARGE SCALE GENOMIC DNA]</scope>
    <source>
        <strain evidence="2 3">5120</strain>
    </source>
</reference>